<dbReference type="GO" id="GO:0033644">
    <property type="term" value="C:host cell membrane"/>
    <property type="evidence" value="ECO:0007669"/>
    <property type="project" value="UniProtKB-SubCell"/>
</dbReference>
<evidence type="ECO:0000313" key="6">
    <source>
        <dbReference type="EMBL" id="DAE01199.1"/>
    </source>
</evidence>
<protein>
    <submittedName>
        <fullName evidence="6">Holin</fullName>
    </submittedName>
</protein>
<comment type="subcellular location">
    <subcellularLocation>
        <location evidence="1">Host membrane</location>
        <topology evidence="1">Multi-pass membrane protein</topology>
    </subcellularLocation>
</comment>
<keyword evidence="3 5" id="KW-1133">Transmembrane helix</keyword>
<proteinExistence type="predicted"/>
<evidence type="ECO:0000256" key="2">
    <source>
        <dbReference type="ARBA" id="ARBA00022692"/>
    </source>
</evidence>
<evidence type="ECO:0000256" key="4">
    <source>
        <dbReference type="ARBA" id="ARBA00023136"/>
    </source>
</evidence>
<evidence type="ECO:0000256" key="5">
    <source>
        <dbReference type="SAM" id="Phobius"/>
    </source>
</evidence>
<accession>A0A8S5P282</accession>
<feature type="transmembrane region" description="Helical" evidence="5">
    <location>
        <begin position="13"/>
        <end position="37"/>
    </location>
</feature>
<sequence length="158" mass="18020">MEFFKMICSMRELLTVVVFEMFIVMVAMGWDFASGYYKAKLRGEERNSYGMRRTVSKFILYAGSVCIACGIDSVCYVCRFWEFIHLPFLTNAPVVSSIVTVFILITEVRSIWEKADAKQRRQAIKTADMIGKVVTQKVLEDALTNALSNAMNKKKKGE</sequence>
<organism evidence="6">
    <name type="scientific">Siphoviridae sp. ctZE52</name>
    <dbReference type="NCBI Taxonomy" id="2825557"/>
    <lineage>
        <taxon>Viruses</taxon>
        <taxon>Duplodnaviria</taxon>
        <taxon>Heunggongvirae</taxon>
        <taxon>Uroviricota</taxon>
        <taxon>Caudoviricetes</taxon>
    </lineage>
</organism>
<evidence type="ECO:0000256" key="1">
    <source>
        <dbReference type="ARBA" id="ARBA00004301"/>
    </source>
</evidence>
<feature type="transmembrane region" description="Helical" evidence="5">
    <location>
        <begin position="94"/>
        <end position="112"/>
    </location>
</feature>
<feature type="transmembrane region" description="Helical" evidence="5">
    <location>
        <begin position="58"/>
        <end position="82"/>
    </location>
</feature>
<dbReference type="Pfam" id="PF05105">
    <property type="entry name" value="Phage_holin_4_1"/>
    <property type="match status" value="1"/>
</dbReference>
<name>A0A8S5P282_9CAUD</name>
<dbReference type="InterPro" id="IPR006480">
    <property type="entry name" value="Phage_holin_4_1"/>
</dbReference>
<reference evidence="6" key="1">
    <citation type="journal article" date="2021" name="Proc. Natl. Acad. Sci. U.S.A.">
        <title>A Catalog of Tens of Thousands of Viruses from Human Metagenomes Reveals Hidden Associations with Chronic Diseases.</title>
        <authorList>
            <person name="Tisza M.J."/>
            <person name="Buck C.B."/>
        </authorList>
    </citation>
    <scope>NUCLEOTIDE SEQUENCE</scope>
    <source>
        <strain evidence="6">CtZE52</strain>
    </source>
</reference>
<dbReference type="EMBL" id="BK015320">
    <property type="protein sequence ID" value="DAE01199.1"/>
    <property type="molecule type" value="Genomic_DNA"/>
</dbReference>
<keyword evidence="4 5" id="KW-0472">Membrane</keyword>
<evidence type="ECO:0000256" key="3">
    <source>
        <dbReference type="ARBA" id="ARBA00022989"/>
    </source>
</evidence>
<keyword evidence="2 5" id="KW-0812">Transmembrane</keyword>